<proteinExistence type="inferred from homology"/>
<dbReference type="InterPro" id="IPR008928">
    <property type="entry name" value="6-hairpin_glycosidase_sf"/>
</dbReference>
<dbReference type="Pfam" id="PF07221">
    <property type="entry name" value="GlcNAc_2-epim"/>
    <property type="match status" value="2"/>
</dbReference>
<dbReference type="SUPFAM" id="SSF48208">
    <property type="entry name" value="Six-hairpin glycosidases"/>
    <property type="match status" value="1"/>
</dbReference>
<organism evidence="3 4">
    <name type="scientific">Halosimplex rubrum</name>
    <dbReference type="NCBI Taxonomy" id="869889"/>
    <lineage>
        <taxon>Archaea</taxon>
        <taxon>Methanobacteriati</taxon>
        <taxon>Methanobacteriota</taxon>
        <taxon>Stenosarchaea group</taxon>
        <taxon>Halobacteria</taxon>
        <taxon>Halobacteriales</taxon>
        <taxon>Haloarculaceae</taxon>
        <taxon>Halosimplex</taxon>
    </lineage>
</organism>
<evidence type="ECO:0000313" key="3">
    <source>
        <dbReference type="EMBL" id="QLH79710.1"/>
    </source>
</evidence>
<comment type="similarity">
    <text evidence="1">Belongs to the N-acylglucosamine 2-epimerase family.</text>
</comment>
<dbReference type="PANTHER" id="PTHR15108">
    <property type="entry name" value="N-ACYLGLUCOSAMINE-2-EPIMERASE"/>
    <property type="match status" value="1"/>
</dbReference>
<keyword evidence="4" id="KW-1185">Reference proteome</keyword>
<dbReference type="AlphaFoldDB" id="A0A7D5T6R0"/>
<dbReference type="GO" id="GO:0005975">
    <property type="term" value="P:carbohydrate metabolic process"/>
    <property type="evidence" value="ECO:0007669"/>
    <property type="project" value="InterPro"/>
</dbReference>
<dbReference type="InterPro" id="IPR012341">
    <property type="entry name" value="6hp_glycosidase-like_sf"/>
</dbReference>
<dbReference type="GO" id="GO:0016853">
    <property type="term" value="F:isomerase activity"/>
    <property type="evidence" value="ECO:0007669"/>
    <property type="project" value="UniProtKB-KW"/>
</dbReference>
<name>A0A7D5T6R0_9EURY</name>
<dbReference type="GeneID" id="56080499"/>
<sequence>MSRDPAALAEAYLPRLRENLRETVIDFWYPRAVDTEHGGFRTSYDAEGAFAGNDRKMIVTQARMLWFSARLYRAGYGDELLDAAERGFDFLTGEMRDDDHGGYYWEVERDGEVVKPNKHMYGQSFVLYGLAEYYRASDDEAAREAAVDLFERFEDEAYDEDNGGYVEYFEPDWTPITDGGTYLDNIEPDWSPKEDVDAELDPTTKLMNTHLHLMEAFTTFYEVTGHDLAGKRLSELLTINTNTVVRKKLGACTDKYAPDWQPLLDDENYRIVSYGHDVENVWLTMDAADALDTSLNYYRDLYETLWDYSLEYGYDDDHGGFYFYGPFEEPATSRIKAWWVQAEALTSALRMYELTGEDRYADVFAETYDFIDEYHVDREVGEWHSGVTEDLEAVGRKGAMYKGAYHNGRALIECIEALERLRDA</sequence>
<dbReference type="InterPro" id="IPR010819">
    <property type="entry name" value="AGE/CE"/>
</dbReference>
<reference evidence="3 4" key="1">
    <citation type="submission" date="2020-07" db="EMBL/GenBank/DDBJ databases">
        <title>Halosimplex pelagicum sp. nov. and Halosimplex rubrum sp. nov., isolated from salted brown alga Laminaria, and emended description of the genus Halosimplex.</title>
        <authorList>
            <person name="Cui H."/>
        </authorList>
    </citation>
    <scope>NUCLEOTIDE SEQUENCE [LARGE SCALE GENOMIC DNA]</scope>
    <source>
        <strain evidence="3 4">R27</strain>
    </source>
</reference>
<accession>A0A7D5T6R0</accession>
<gene>
    <name evidence="3" type="ORF">HZS55_21510</name>
</gene>
<dbReference type="EMBL" id="CP058910">
    <property type="protein sequence ID" value="QLH79710.1"/>
    <property type="molecule type" value="Genomic_DNA"/>
</dbReference>
<evidence type="ECO:0000256" key="2">
    <source>
        <dbReference type="ARBA" id="ARBA00023235"/>
    </source>
</evidence>
<evidence type="ECO:0000313" key="4">
    <source>
        <dbReference type="Proteomes" id="UP000509667"/>
    </source>
</evidence>
<dbReference type="Proteomes" id="UP000509667">
    <property type="component" value="Chromosome"/>
</dbReference>
<dbReference type="OrthoDB" id="280630at2157"/>
<keyword evidence="2 3" id="KW-0413">Isomerase</keyword>
<dbReference type="Gene3D" id="1.50.10.10">
    <property type="match status" value="1"/>
</dbReference>
<protein>
    <submittedName>
        <fullName evidence="3">AGE family epimerase/isomerase</fullName>
    </submittedName>
</protein>
<dbReference type="RefSeq" id="WP_179909574.1">
    <property type="nucleotide sequence ID" value="NZ_CP058910.1"/>
</dbReference>
<dbReference type="KEGG" id="hrr:HZS55_21510"/>
<evidence type="ECO:0000256" key="1">
    <source>
        <dbReference type="ARBA" id="ARBA00008558"/>
    </source>
</evidence>